<dbReference type="SUPFAM" id="SSF54593">
    <property type="entry name" value="Glyoxalase/Bleomycin resistance protein/Dihydroxybiphenyl dioxygenase"/>
    <property type="match status" value="1"/>
</dbReference>
<dbReference type="Gene3D" id="3.10.180.10">
    <property type="entry name" value="2,3-Dihydroxybiphenyl 1,2-Dioxygenase, domain 1"/>
    <property type="match status" value="1"/>
</dbReference>
<dbReference type="Proteomes" id="UP000319557">
    <property type="component" value="Chromosome"/>
</dbReference>
<dbReference type="EMBL" id="CP036261">
    <property type="protein sequence ID" value="QDS86289.1"/>
    <property type="molecule type" value="Genomic_DNA"/>
</dbReference>
<sequence>MSTENEAVDVRCNLLVIRSRQIDQAASFYEALGLHFTKHRHGSGPEHYASETVGHTFEIYPLADNGTPTTETRIGFAVARVDDVFARLVEAGGKSISPPKPSPWGRRAVVCDLDGHRVELTATTLGESER</sequence>
<proteinExistence type="predicted"/>
<evidence type="ECO:0000313" key="2">
    <source>
        <dbReference type="EMBL" id="QDS86289.1"/>
    </source>
</evidence>
<organism evidence="2 3">
    <name type="scientific">Rosistilla ulvae</name>
    <dbReference type="NCBI Taxonomy" id="1930277"/>
    <lineage>
        <taxon>Bacteria</taxon>
        <taxon>Pseudomonadati</taxon>
        <taxon>Planctomycetota</taxon>
        <taxon>Planctomycetia</taxon>
        <taxon>Pirellulales</taxon>
        <taxon>Pirellulaceae</taxon>
        <taxon>Rosistilla</taxon>
    </lineage>
</organism>
<dbReference type="KEGG" id="ruv:EC9_04500"/>
<dbReference type="RefSeq" id="WP_145341955.1">
    <property type="nucleotide sequence ID" value="NZ_CP036261.1"/>
</dbReference>
<dbReference type="PROSITE" id="PS51819">
    <property type="entry name" value="VOC"/>
    <property type="match status" value="1"/>
</dbReference>
<dbReference type="PANTHER" id="PTHR36503">
    <property type="entry name" value="BLR2520 PROTEIN"/>
    <property type="match status" value="1"/>
</dbReference>
<feature type="domain" description="VOC" evidence="1">
    <location>
        <begin position="11"/>
        <end position="123"/>
    </location>
</feature>
<protein>
    <submittedName>
        <fullName evidence="2">Glyoxalase-like domain protein</fullName>
    </submittedName>
</protein>
<name>A0A517LUK7_9BACT</name>
<dbReference type="Pfam" id="PF00903">
    <property type="entry name" value="Glyoxalase"/>
    <property type="match status" value="1"/>
</dbReference>
<evidence type="ECO:0000259" key="1">
    <source>
        <dbReference type="PROSITE" id="PS51819"/>
    </source>
</evidence>
<dbReference type="InterPro" id="IPR004360">
    <property type="entry name" value="Glyas_Fos-R_dOase_dom"/>
</dbReference>
<gene>
    <name evidence="2" type="ORF">EC9_04500</name>
</gene>
<dbReference type="AlphaFoldDB" id="A0A517LUK7"/>
<accession>A0A517LUK7</accession>
<dbReference type="PANTHER" id="PTHR36503:SF3">
    <property type="entry name" value="BLR0126 PROTEIN"/>
    <property type="match status" value="1"/>
</dbReference>
<dbReference type="InterPro" id="IPR029068">
    <property type="entry name" value="Glyas_Bleomycin-R_OHBP_Dase"/>
</dbReference>
<evidence type="ECO:0000313" key="3">
    <source>
        <dbReference type="Proteomes" id="UP000319557"/>
    </source>
</evidence>
<reference evidence="2 3" key="1">
    <citation type="submission" date="2019-02" db="EMBL/GenBank/DDBJ databases">
        <title>Deep-cultivation of Planctomycetes and their phenomic and genomic characterization uncovers novel biology.</title>
        <authorList>
            <person name="Wiegand S."/>
            <person name="Jogler M."/>
            <person name="Boedeker C."/>
            <person name="Pinto D."/>
            <person name="Vollmers J."/>
            <person name="Rivas-Marin E."/>
            <person name="Kohn T."/>
            <person name="Peeters S.H."/>
            <person name="Heuer A."/>
            <person name="Rast P."/>
            <person name="Oberbeckmann S."/>
            <person name="Bunk B."/>
            <person name="Jeske O."/>
            <person name="Meyerdierks A."/>
            <person name="Storesund J.E."/>
            <person name="Kallscheuer N."/>
            <person name="Luecker S."/>
            <person name="Lage O.M."/>
            <person name="Pohl T."/>
            <person name="Merkel B.J."/>
            <person name="Hornburger P."/>
            <person name="Mueller R.-W."/>
            <person name="Bruemmer F."/>
            <person name="Labrenz M."/>
            <person name="Spormann A.M."/>
            <person name="Op den Camp H."/>
            <person name="Overmann J."/>
            <person name="Amann R."/>
            <person name="Jetten M.S.M."/>
            <person name="Mascher T."/>
            <person name="Medema M.H."/>
            <person name="Devos D.P."/>
            <person name="Kaster A.-K."/>
            <person name="Ovreas L."/>
            <person name="Rohde M."/>
            <person name="Galperin M.Y."/>
            <person name="Jogler C."/>
        </authorList>
    </citation>
    <scope>NUCLEOTIDE SEQUENCE [LARGE SCALE GENOMIC DNA]</scope>
    <source>
        <strain evidence="2 3">EC9</strain>
    </source>
</reference>
<dbReference type="InterPro" id="IPR037523">
    <property type="entry name" value="VOC_core"/>
</dbReference>
<dbReference type="OrthoDB" id="9812656at2"/>
<keyword evidence="3" id="KW-1185">Reference proteome</keyword>